<dbReference type="Gene3D" id="3.40.30.10">
    <property type="entry name" value="Glutaredoxin"/>
    <property type="match status" value="2"/>
</dbReference>
<evidence type="ECO:0000256" key="4">
    <source>
        <dbReference type="ARBA" id="ARBA00022862"/>
    </source>
</evidence>
<dbReference type="InterPro" id="IPR013766">
    <property type="entry name" value="Thioredoxin_domain"/>
</dbReference>
<accession>A0A3M7R9T8</accession>
<comment type="caution">
    <text evidence="11">The sequence shown here is derived from an EMBL/GenBank/DDBJ whole genome shotgun (WGS) entry which is preliminary data.</text>
</comment>
<reference evidence="11 12" key="1">
    <citation type="journal article" date="2018" name="Sci. Rep.">
        <title>Genomic signatures of local adaptation to the degree of environmental predictability in rotifers.</title>
        <authorList>
            <person name="Franch-Gras L."/>
            <person name="Hahn C."/>
            <person name="Garcia-Roger E.M."/>
            <person name="Carmona M.J."/>
            <person name="Serra M."/>
            <person name="Gomez A."/>
        </authorList>
    </citation>
    <scope>NUCLEOTIDE SEQUENCE [LARGE SCALE GENOMIC DNA]</scope>
    <source>
        <strain evidence="11">HYR1</strain>
    </source>
</reference>
<gene>
    <name evidence="11" type="ORF">BpHYR1_015998</name>
</gene>
<dbReference type="EC" id="1.11.1.24" evidence="9"/>
<organism evidence="11 12">
    <name type="scientific">Brachionus plicatilis</name>
    <name type="common">Marine rotifer</name>
    <name type="synonym">Brachionus muelleri</name>
    <dbReference type="NCBI Taxonomy" id="10195"/>
    <lineage>
        <taxon>Eukaryota</taxon>
        <taxon>Metazoa</taxon>
        <taxon>Spiralia</taxon>
        <taxon>Gnathifera</taxon>
        <taxon>Rotifera</taxon>
        <taxon>Eurotatoria</taxon>
        <taxon>Monogononta</taxon>
        <taxon>Pseudotrocha</taxon>
        <taxon>Ploima</taxon>
        <taxon>Brachionidae</taxon>
        <taxon>Brachionus</taxon>
    </lineage>
</organism>
<dbReference type="GO" id="GO:0005777">
    <property type="term" value="C:peroxisome"/>
    <property type="evidence" value="ECO:0007669"/>
    <property type="project" value="TreeGrafter"/>
</dbReference>
<dbReference type="PROSITE" id="PS51352">
    <property type="entry name" value="THIOREDOXIN_2"/>
    <property type="match status" value="1"/>
</dbReference>
<dbReference type="InterPro" id="IPR013740">
    <property type="entry name" value="Redoxin"/>
</dbReference>
<evidence type="ECO:0000256" key="6">
    <source>
        <dbReference type="ARBA" id="ARBA00023284"/>
    </source>
</evidence>
<dbReference type="PANTHER" id="PTHR10430:SF16">
    <property type="entry name" value="PEROXIREDOXIN-5, MITOCHONDRIAL"/>
    <property type="match status" value="1"/>
</dbReference>
<dbReference type="InterPro" id="IPR036249">
    <property type="entry name" value="Thioredoxin-like_sf"/>
</dbReference>
<dbReference type="AlphaFoldDB" id="A0A3M7R9T8"/>
<evidence type="ECO:0000256" key="8">
    <source>
        <dbReference type="PIRSR" id="PIRSR637944-1"/>
    </source>
</evidence>
<evidence type="ECO:0000256" key="5">
    <source>
        <dbReference type="ARBA" id="ARBA00023002"/>
    </source>
</evidence>
<dbReference type="GO" id="GO:0005739">
    <property type="term" value="C:mitochondrion"/>
    <property type="evidence" value="ECO:0007669"/>
    <property type="project" value="TreeGrafter"/>
</dbReference>
<dbReference type="GO" id="GO:0008379">
    <property type="term" value="F:thioredoxin peroxidase activity"/>
    <property type="evidence" value="ECO:0007669"/>
    <property type="project" value="InterPro"/>
</dbReference>
<feature type="active site" description="Cysteine sulfenic acid (-SOH) intermediate" evidence="8">
    <location>
        <position position="69"/>
    </location>
</feature>
<dbReference type="GO" id="GO:0042744">
    <property type="term" value="P:hydrogen peroxide catabolic process"/>
    <property type="evidence" value="ECO:0007669"/>
    <property type="project" value="TreeGrafter"/>
</dbReference>
<comment type="similarity">
    <text evidence="2 9">Belongs to the peroxiredoxin family. Prx5 subfamily.</text>
</comment>
<name>A0A3M7R9T8_BRAPC</name>
<keyword evidence="5 9" id="KW-0560">Oxidoreductase</keyword>
<keyword evidence="3 9" id="KW-0575">Peroxidase</keyword>
<dbReference type="OrthoDB" id="1882547at2759"/>
<keyword evidence="12" id="KW-1185">Reference proteome</keyword>
<comment type="function">
    <text evidence="1">Thiol-specific peroxidase that catalyzes the reduction of hydrogen peroxide and organic hydroperoxides to water and alcohols, respectively. Plays a role in cell protection against oxidative stress by detoxifying peroxides and as sensor of hydrogen peroxide-mediated signaling events.</text>
</comment>
<dbReference type="CDD" id="cd03013">
    <property type="entry name" value="PRX5_like"/>
    <property type="match status" value="2"/>
</dbReference>
<dbReference type="InterPro" id="IPR037944">
    <property type="entry name" value="PRX5-like"/>
</dbReference>
<dbReference type="GO" id="GO:0034599">
    <property type="term" value="P:cellular response to oxidative stress"/>
    <property type="evidence" value="ECO:0007669"/>
    <property type="project" value="InterPro"/>
</dbReference>
<sequence>MIRYLSNYLKPSNNLVLFNRLLSNFKEGSQLPNSVLYEDSPANKVNIRDLFAGKKGILLGVPGAFTPTCSNNHLPGFIKNFEQVKSKGYEVVACVTVNDAFVTGAWAKDRQAEGKVRILSDPQAEFTKAINMDKDLAVLGGVRSKRYTMIIDNNTVKKVFEEPDGTGATCSLADNTLNLIKLMVKEGDKIPSEQVYEGSVDNKIDSAELFRNHKGILLGFQGAFTPVCSQKHLPGFLDKMMDLKVKGYDYVVCVTVNDPFVTTAWAKNFNLPTNVRVISDPCAKFTKALAMEKDFPGLGIRSKRFTLVVENNVVKKVFEEPDGQGGTVSLAENVIKNL</sequence>
<feature type="domain" description="Thioredoxin" evidence="10">
    <location>
        <begin position="25"/>
        <end position="185"/>
    </location>
</feature>
<evidence type="ECO:0000259" key="10">
    <source>
        <dbReference type="PROSITE" id="PS51352"/>
    </source>
</evidence>
<evidence type="ECO:0000256" key="9">
    <source>
        <dbReference type="RuleBase" id="RU366011"/>
    </source>
</evidence>
<evidence type="ECO:0000313" key="11">
    <source>
        <dbReference type="EMBL" id="RNA20372.1"/>
    </source>
</evidence>
<comment type="catalytic activity">
    <reaction evidence="7 9">
        <text>a hydroperoxide + [thioredoxin]-dithiol = an alcohol + [thioredoxin]-disulfide + H2O</text>
        <dbReference type="Rhea" id="RHEA:62620"/>
        <dbReference type="Rhea" id="RHEA-COMP:10698"/>
        <dbReference type="Rhea" id="RHEA-COMP:10700"/>
        <dbReference type="ChEBI" id="CHEBI:15377"/>
        <dbReference type="ChEBI" id="CHEBI:29950"/>
        <dbReference type="ChEBI" id="CHEBI:30879"/>
        <dbReference type="ChEBI" id="CHEBI:35924"/>
        <dbReference type="ChEBI" id="CHEBI:50058"/>
        <dbReference type="EC" id="1.11.1.24"/>
    </reaction>
</comment>
<evidence type="ECO:0000256" key="7">
    <source>
        <dbReference type="ARBA" id="ARBA00049091"/>
    </source>
</evidence>
<dbReference type="Pfam" id="PF08534">
    <property type="entry name" value="Redoxin"/>
    <property type="match status" value="2"/>
</dbReference>
<dbReference type="EMBL" id="REGN01003864">
    <property type="protein sequence ID" value="RNA20372.1"/>
    <property type="molecule type" value="Genomic_DNA"/>
</dbReference>
<evidence type="ECO:0000256" key="2">
    <source>
        <dbReference type="ARBA" id="ARBA00010505"/>
    </source>
</evidence>
<dbReference type="Proteomes" id="UP000276133">
    <property type="component" value="Unassembled WGS sequence"/>
</dbReference>
<dbReference type="STRING" id="10195.A0A3M7R9T8"/>
<protein>
    <recommendedName>
        <fullName evidence="9">Peroxiredoxin-5</fullName>
        <ecNumber evidence="9">1.11.1.24</ecNumber>
    </recommendedName>
</protein>
<keyword evidence="4 9" id="KW-0049">Antioxidant</keyword>
<dbReference type="PANTHER" id="PTHR10430">
    <property type="entry name" value="PEROXIREDOXIN"/>
    <property type="match status" value="1"/>
</dbReference>
<dbReference type="SUPFAM" id="SSF52833">
    <property type="entry name" value="Thioredoxin-like"/>
    <property type="match status" value="2"/>
</dbReference>
<proteinExistence type="inferred from homology"/>
<dbReference type="FunFam" id="3.40.30.10:FF:000020">
    <property type="entry name" value="Peroxiredoxin"/>
    <property type="match status" value="1"/>
</dbReference>
<keyword evidence="6 9" id="KW-0676">Redox-active center</keyword>
<dbReference type="GO" id="GO:0045454">
    <property type="term" value="P:cell redox homeostasis"/>
    <property type="evidence" value="ECO:0007669"/>
    <property type="project" value="TreeGrafter"/>
</dbReference>
<evidence type="ECO:0000313" key="12">
    <source>
        <dbReference type="Proteomes" id="UP000276133"/>
    </source>
</evidence>
<evidence type="ECO:0000256" key="1">
    <source>
        <dbReference type="ARBA" id="ARBA00003330"/>
    </source>
</evidence>
<evidence type="ECO:0000256" key="3">
    <source>
        <dbReference type="ARBA" id="ARBA00022559"/>
    </source>
</evidence>